<proteinExistence type="predicted"/>
<feature type="chain" id="PRO_5043123131" evidence="1">
    <location>
        <begin position="17"/>
        <end position="330"/>
    </location>
</feature>
<gene>
    <name evidence="2" type="ORF">EVEC_LOCUS12547</name>
</gene>
<dbReference type="GO" id="GO:0051046">
    <property type="term" value="P:regulation of secretion"/>
    <property type="evidence" value="ECO:0007669"/>
    <property type="project" value="TreeGrafter"/>
</dbReference>
<evidence type="ECO:0000313" key="4">
    <source>
        <dbReference type="WBParaSite" id="EVEC_0001340801-mRNA-1"/>
    </source>
</evidence>
<dbReference type="InterPro" id="IPR033522">
    <property type="entry name" value="IA-2/IA-2_beta"/>
</dbReference>
<keyword evidence="3" id="KW-1185">Reference proteome</keyword>
<dbReference type="PANTHER" id="PTHR46106">
    <property type="entry name" value="IA-2 PROTEIN TYROSINE PHOSPHATASE, ISOFORM C"/>
    <property type="match status" value="1"/>
</dbReference>
<dbReference type="STRING" id="51028.A0A0N4VQV1"/>
<organism evidence="4">
    <name type="scientific">Enterobius vermicularis</name>
    <name type="common">Human pinworm</name>
    <dbReference type="NCBI Taxonomy" id="51028"/>
    <lineage>
        <taxon>Eukaryota</taxon>
        <taxon>Metazoa</taxon>
        <taxon>Ecdysozoa</taxon>
        <taxon>Nematoda</taxon>
        <taxon>Chromadorea</taxon>
        <taxon>Rhabditida</taxon>
        <taxon>Spirurina</taxon>
        <taxon>Oxyuridomorpha</taxon>
        <taxon>Oxyuroidea</taxon>
        <taxon>Oxyuridae</taxon>
        <taxon>Enterobius</taxon>
    </lineage>
</organism>
<feature type="signal peptide" evidence="1">
    <location>
        <begin position="1"/>
        <end position="16"/>
    </location>
</feature>
<dbReference type="OrthoDB" id="9880441at2759"/>
<protein>
    <submittedName>
        <fullName evidence="4">UBX domain-containing protein</fullName>
    </submittedName>
</protein>
<accession>A0A0N4VQV1</accession>
<dbReference type="GO" id="GO:0030141">
    <property type="term" value="C:secretory granule"/>
    <property type="evidence" value="ECO:0007669"/>
    <property type="project" value="InterPro"/>
</dbReference>
<dbReference type="PANTHER" id="PTHR46106:SF4">
    <property type="entry name" value="IA-2 PROTEIN TYROSINE PHOSPHATASE, ISOFORM C"/>
    <property type="match status" value="1"/>
</dbReference>
<dbReference type="Proteomes" id="UP000274131">
    <property type="component" value="Unassembled WGS sequence"/>
</dbReference>
<evidence type="ECO:0000313" key="3">
    <source>
        <dbReference type="Proteomes" id="UP000274131"/>
    </source>
</evidence>
<sequence>FFFFFFFFFFSDGLFGECSNSDSSVLVLFEQPETEHAEVLQSELANLKSAGYEWHHARTQCLLNYFKVVVVLSLPFKPGFCDEQNLDYALPLLQEILSDGEPNLSLFNEDVIIPAQYDYIDDRQPLLIREPIALFASRNVAEDDYENADEPKSGDVLLIKKKIPLFKQQTKDSKPTADQNVENTKKTFKDMINNRQLTLLGDLEEAVPLSPVEYESLPLKKDREHVDERYTGLDKVEHKIVKGDQELRGVDRNRVYVKVPEKITPGKLLKLMNYLQNSIAAPNKLIFDEFMYQEGQLSFRPSRMFSLKPTAEKDLNSVEGVAEAVCKLYI</sequence>
<evidence type="ECO:0000256" key="1">
    <source>
        <dbReference type="SAM" id="SignalP"/>
    </source>
</evidence>
<keyword evidence="1" id="KW-0732">Signal</keyword>
<dbReference type="AlphaFoldDB" id="A0A0N4VQV1"/>
<name>A0A0N4VQV1_ENTVE</name>
<dbReference type="GO" id="GO:0045202">
    <property type="term" value="C:synapse"/>
    <property type="evidence" value="ECO:0007669"/>
    <property type="project" value="TreeGrafter"/>
</dbReference>
<dbReference type="WBParaSite" id="EVEC_0001340801-mRNA-1">
    <property type="protein sequence ID" value="EVEC_0001340801-mRNA-1"/>
    <property type="gene ID" value="EVEC_0001340801"/>
</dbReference>
<reference evidence="2 3" key="2">
    <citation type="submission" date="2018-10" db="EMBL/GenBank/DDBJ databases">
        <authorList>
            <consortium name="Pathogen Informatics"/>
        </authorList>
    </citation>
    <scope>NUCLEOTIDE SEQUENCE [LARGE SCALE GENOMIC DNA]</scope>
</reference>
<reference evidence="4" key="1">
    <citation type="submission" date="2017-02" db="UniProtKB">
        <authorList>
            <consortium name="WormBaseParasite"/>
        </authorList>
    </citation>
    <scope>IDENTIFICATION</scope>
</reference>
<dbReference type="EMBL" id="UXUI01015162">
    <property type="protein sequence ID" value="VDD97796.1"/>
    <property type="molecule type" value="Genomic_DNA"/>
</dbReference>
<evidence type="ECO:0000313" key="2">
    <source>
        <dbReference type="EMBL" id="VDD97796.1"/>
    </source>
</evidence>